<evidence type="ECO:0000313" key="1">
    <source>
        <dbReference type="EMBL" id="POR56952.1"/>
    </source>
</evidence>
<dbReference type="EMBL" id="PQFZ01000001">
    <property type="protein sequence ID" value="POR56952.1"/>
    <property type="molecule type" value="Genomic_DNA"/>
</dbReference>
<accession>A0A2S4MQC6</accession>
<dbReference type="Pfam" id="PF12893">
    <property type="entry name" value="Lumazine_bd_2"/>
    <property type="match status" value="1"/>
</dbReference>
<protein>
    <submittedName>
        <fullName evidence="1">Putative lumazine-binding protein</fullName>
    </submittedName>
</protein>
<name>A0A2S4MQC6_9HYPH</name>
<gene>
    <name evidence="1" type="ORF">CYD53_101475</name>
</gene>
<dbReference type="SUPFAM" id="SSF54427">
    <property type="entry name" value="NTF2-like"/>
    <property type="match status" value="1"/>
</dbReference>
<dbReference type="InterPro" id="IPR032710">
    <property type="entry name" value="NTF2-like_dom_sf"/>
</dbReference>
<dbReference type="InterPro" id="IPR039437">
    <property type="entry name" value="FrzH/put_lumazine-bd"/>
</dbReference>
<sequence>MSAMDQRFSEIAETLGRYFDGLHHSDAAELGRVFHEQAIYACASEGRLTHLTMDAYLPMVASRPSPASRGEERRDRILSIEFAGPVTALARVECAIGEKRFTDLLSFVRLDGQWRIIAKVFHVDLAASA</sequence>
<organism evidence="1 2">
    <name type="scientific">Bosea psychrotolerans</name>
    <dbReference type="NCBI Taxonomy" id="1871628"/>
    <lineage>
        <taxon>Bacteria</taxon>
        <taxon>Pseudomonadati</taxon>
        <taxon>Pseudomonadota</taxon>
        <taxon>Alphaproteobacteria</taxon>
        <taxon>Hyphomicrobiales</taxon>
        <taxon>Boseaceae</taxon>
        <taxon>Bosea</taxon>
    </lineage>
</organism>
<reference evidence="1 2" key="1">
    <citation type="submission" date="2018-01" db="EMBL/GenBank/DDBJ databases">
        <title>Genomic Encyclopedia of Type Strains, Phase III (KMG-III): the genomes of soil and plant-associated and newly described type strains.</title>
        <authorList>
            <person name="Whitman W."/>
        </authorList>
    </citation>
    <scope>NUCLEOTIDE SEQUENCE [LARGE SCALE GENOMIC DNA]</scope>
    <source>
        <strain evidence="1 2">1131</strain>
    </source>
</reference>
<keyword evidence="2" id="KW-1185">Reference proteome</keyword>
<evidence type="ECO:0000313" key="2">
    <source>
        <dbReference type="Proteomes" id="UP000236919"/>
    </source>
</evidence>
<comment type="caution">
    <text evidence="1">The sequence shown here is derived from an EMBL/GenBank/DDBJ whole genome shotgun (WGS) entry which is preliminary data.</text>
</comment>
<dbReference type="AlphaFoldDB" id="A0A2S4MQC6"/>
<proteinExistence type="predicted"/>
<dbReference type="Proteomes" id="UP000236919">
    <property type="component" value="Unassembled WGS sequence"/>
</dbReference>
<dbReference type="Gene3D" id="3.10.450.50">
    <property type="match status" value="1"/>
</dbReference>